<evidence type="ECO:0000256" key="3">
    <source>
        <dbReference type="ARBA" id="ARBA00022617"/>
    </source>
</evidence>
<dbReference type="GO" id="GO:0004497">
    <property type="term" value="F:monooxygenase activity"/>
    <property type="evidence" value="ECO:0007669"/>
    <property type="project" value="UniProtKB-KW"/>
</dbReference>
<dbReference type="PRINTS" id="PR00463">
    <property type="entry name" value="EP450I"/>
</dbReference>
<keyword evidence="7" id="KW-0503">Monooxygenase</keyword>
<dbReference type="InterPro" id="IPR001128">
    <property type="entry name" value="Cyt_P450"/>
</dbReference>
<comment type="caution">
    <text evidence="9">The sequence shown here is derived from an EMBL/GenBank/DDBJ whole genome shotgun (WGS) entry which is preliminary data.</text>
</comment>
<dbReference type="OrthoDB" id="1470350at2759"/>
<dbReference type="AlphaFoldDB" id="A0A9Q0FR15"/>
<gene>
    <name evidence="9" type="ORF">Tsubulata_046536</name>
</gene>
<dbReference type="Pfam" id="PF00067">
    <property type="entry name" value="p450"/>
    <property type="match status" value="1"/>
</dbReference>
<evidence type="ECO:0000256" key="5">
    <source>
        <dbReference type="ARBA" id="ARBA00023002"/>
    </source>
</evidence>
<dbReference type="GO" id="GO:0016705">
    <property type="term" value="F:oxidoreductase activity, acting on paired donors, with incorporation or reduction of molecular oxygen"/>
    <property type="evidence" value="ECO:0007669"/>
    <property type="project" value="InterPro"/>
</dbReference>
<comment type="similarity">
    <text evidence="2">Belongs to the cytochrome P450 family.</text>
</comment>
<dbReference type="SUPFAM" id="SSF48264">
    <property type="entry name" value="Cytochrome P450"/>
    <property type="match status" value="1"/>
</dbReference>
<feature type="binding site" description="axial binding residue" evidence="8">
    <location>
        <position position="346"/>
    </location>
    <ligand>
        <name>heme</name>
        <dbReference type="ChEBI" id="CHEBI:30413"/>
    </ligand>
    <ligandPart>
        <name>Fe</name>
        <dbReference type="ChEBI" id="CHEBI:18248"/>
    </ligandPart>
</feature>
<dbReference type="GO" id="GO:0020037">
    <property type="term" value="F:heme binding"/>
    <property type="evidence" value="ECO:0007669"/>
    <property type="project" value="InterPro"/>
</dbReference>
<dbReference type="CDD" id="cd11064">
    <property type="entry name" value="CYP86A"/>
    <property type="match status" value="1"/>
</dbReference>
<evidence type="ECO:0000256" key="2">
    <source>
        <dbReference type="ARBA" id="ARBA00010617"/>
    </source>
</evidence>
<evidence type="ECO:0008006" key="11">
    <source>
        <dbReference type="Google" id="ProtNLM"/>
    </source>
</evidence>
<organism evidence="9 10">
    <name type="scientific">Turnera subulata</name>
    <dbReference type="NCBI Taxonomy" id="218843"/>
    <lineage>
        <taxon>Eukaryota</taxon>
        <taxon>Viridiplantae</taxon>
        <taxon>Streptophyta</taxon>
        <taxon>Embryophyta</taxon>
        <taxon>Tracheophyta</taxon>
        <taxon>Spermatophyta</taxon>
        <taxon>Magnoliopsida</taxon>
        <taxon>eudicotyledons</taxon>
        <taxon>Gunneridae</taxon>
        <taxon>Pentapetalae</taxon>
        <taxon>rosids</taxon>
        <taxon>fabids</taxon>
        <taxon>Malpighiales</taxon>
        <taxon>Passifloraceae</taxon>
        <taxon>Turnera</taxon>
    </lineage>
</organism>
<name>A0A9Q0FR15_9ROSI</name>
<evidence type="ECO:0000256" key="1">
    <source>
        <dbReference type="ARBA" id="ARBA00001971"/>
    </source>
</evidence>
<comment type="cofactor">
    <cofactor evidence="1 8">
        <name>heme</name>
        <dbReference type="ChEBI" id="CHEBI:30413"/>
    </cofactor>
</comment>
<reference evidence="9" key="1">
    <citation type="submission" date="2022-02" db="EMBL/GenBank/DDBJ databases">
        <authorList>
            <person name="Henning P.M."/>
            <person name="McCubbin A.G."/>
            <person name="Shore J.S."/>
        </authorList>
    </citation>
    <scope>NUCLEOTIDE SEQUENCE</scope>
    <source>
        <strain evidence="9">F60SS</strain>
        <tissue evidence="9">Leaves</tissue>
    </source>
</reference>
<evidence type="ECO:0000256" key="4">
    <source>
        <dbReference type="ARBA" id="ARBA00022723"/>
    </source>
</evidence>
<keyword evidence="5" id="KW-0560">Oxidoreductase</keyword>
<dbReference type="EMBL" id="JAKUCV010004249">
    <property type="protein sequence ID" value="KAJ4835988.1"/>
    <property type="molecule type" value="Genomic_DNA"/>
</dbReference>
<evidence type="ECO:0000313" key="9">
    <source>
        <dbReference type="EMBL" id="KAJ4835988.1"/>
    </source>
</evidence>
<evidence type="ECO:0000256" key="6">
    <source>
        <dbReference type="ARBA" id="ARBA00023004"/>
    </source>
</evidence>
<keyword evidence="6 8" id="KW-0408">Iron</keyword>
<proteinExistence type="inferred from homology"/>
<dbReference type="InterPro" id="IPR036396">
    <property type="entry name" value="Cyt_P450_sf"/>
</dbReference>
<dbReference type="Gene3D" id="1.10.630.10">
    <property type="entry name" value="Cytochrome P450"/>
    <property type="match status" value="1"/>
</dbReference>
<dbReference type="PRINTS" id="PR00385">
    <property type="entry name" value="P450"/>
</dbReference>
<reference evidence="9" key="2">
    <citation type="journal article" date="2023" name="Plants (Basel)">
        <title>Annotation of the Turnera subulata (Passifloraceae) Draft Genome Reveals the S-Locus Evolved after the Divergence of Turneroideae from Passifloroideae in a Stepwise Manner.</title>
        <authorList>
            <person name="Henning P.M."/>
            <person name="Roalson E.H."/>
            <person name="Mir W."/>
            <person name="McCubbin A.G."/>
            <person name="Shore J.S."/>
        </authorList>
    </citation>
    <scope>NUCLEOTIDE SEQUENCE</scope>
    <source>
        <strain evidence="9">F60SS</strain>
    </source>
</reference>
<dbReference type="GO" id="GO:0005506">
    <property type="term" value="F:iron ion binding"/>
    <property type="evidence" value="ECO:0007669"/>
    <property type="project" value="InterPro"/>
</dbReference>
<evidence type="ECO:0000256" key="8">
    <source>
        <dbReference type="PIRSR" id="PIRSR602401-1"/>
    </source>
</evidence>
<dbReference type="Proteomes" id="UP001141552">
    <property type="component" value="Unassembled WGS sequence"/>
</dbReference>
<keyword evidence="4 8" id="KW-0479">Metal-binding</keyword>
<dbReference type="InterPro" id="IPR002401">
    <property type="entry name" value="Cyt_P450_E_grp-I"/>
</dbReference>
<keyword evidence="10" id="KW-1185">Reference proteome</keyword>
<accession>A0A9Q0FR15</accession>
<protein>
    <recommendedName>
        <fullName evidence="11">Cytochrome P450</fullName>
    </recommendedName>
</protein>
<evidence type="ECO:0000313" key="10">
    <source>
        <dbReference type="Proteomes" id="UP001141552"/>
    </source>
</evidence>
<dbReference type="PANTHER" id="PTHR24296">
    <property type="entry name" value="CYTOCHROME P450"/>
    <property type="match status" value="1"/>
</dbReference>
<evidence type="ECO:0000256" key="7">
    <source>
        <dbReference type="ARBA" id="ARBA00023033"/>
    </source>
</evidence>
<sequence length="406" mass="46518">MLKTRFENYPKGKPFSMILGDFLGKGIFNVDGDSWLFQRKMASLELASISIRTYAFDIVTKEVTSRLLPLLSSAAKTNSAMIDLQDVFQRFSFDNICKFSFGLDPGCLDSSLPIPLFAESFDLASRLSAERAMEPIPLLWKIKRLFNFGKERKLKEAIKVVNVLAYEVIMLRKKVRHKDLLSRFMGCSNDDKYLRDIVVSFILAGRDTMASALTTFFWLLATHPRVVSKIREEASQVMRASNQEFPSYQQIREMNYLQAAVYESLRLYPPVQFNSKFARQDDILPDGTWVRKGTRVTYHPYAMGRMEKIWGADYMEFNPERWLRNGTFYQKSQFEYPVFQAGIRVCLGKEMSLVEMKVVALSLVHRFDIKVVSPMDAPKFLPGLTATISGGLQVVIKDRDTGSLID</sequence>
<keyword evidence="3 8" id="KW-0349">Heme</keyword>